<dbReference type="RefSeq" id="WP_246002698.1">
    <property type="nucleotide sequence ID" value="NZ_QJKF01000001.1"/>
</dbReference>
<dbReference type="Pfam" id="PF00005">
    <property type="entry name" value="ABC_tran"/>
    <property type="match status" value="2"/>
</dbReference>
<keyword evidence="8" id="KW-0472">Membrane</keyword>
<evidence type="ECO:0000256" key="8">
    <source>
        <dbReference type="ARBA" id="ARBA00023136"/>
    </source>
</evidence>
<keyword evidence="2" id="KW-1003">Cell membrane</keyword>
<evidence type="ECO:0000256" key="6">
    <source>
        <dbReference type="ARBA" id="ARBA00022840"/>
    </source>
</evidence>
<reference evidence="10 11" key="1">
    <citation type="submission" date="2018-05" db="EMBL/GenBank/DDBJ databases">
        <title>Genomic Encyclopedia of Type Strains, Phase IV (KMG-IV): sequencing the most valuable type-strain genomes for metagenomic binning, comparative biology and taxonomic classification.</title>
        <authorList>
            <person name="Goeker M."/>
        </authorList>
    </citation>
    <scope>NUCLEOTIDE SEQUENCE [LARGE SCALE GENOMIC DNA]</scope>
    <source>
        <strain evidence="10 11">DSM 44704</strain>
    </source>
</reference>
<evidence type="ECO:0000313" key="10">
    <source>
        <dbReference type="EMBL" id="PXX71440.1"/>
    </source>
</evidence>
<comment type="caution">
    <text evidence="10">The sequence shown here is derived from an EMBL/GenBank/DDBJ whole genome shotgun (WGS) entry which is preliminary data.</text>
</comment>
<accession>A0A318KP29</accession>
<feature type="domain" description="ABC transporter" evidence="9">
    <location>
        <begin position="12"/>
        <end position="247"/>
    </location>
</feature>
<dbReference type="EMBL" id="QJKF01000001">
    <property type="protein sequence ID" value="PXX71440.1"/>
    <property type="molecule type" value="Genomic_DNA"/>
</dbReference>
<evidence type="ECO:0000259" key="9">
    <source>
        <dbReference type="PROSITE" id="PS50893"/>
    </source>
</evidence>
<evidence type="ECO:0000256" key="7">
    <source>
        <dbReference type="ARBA" id="ARBA00022967"/>
    </source>
</evidence>
<dbReference type="CDD" id="cd03215">
    <property type="entry name" value="ABC_Carb_Monos_II"/>
    <property type="match status" value="1"/>
</dbReference>
<evidence type="ECO:0000256" key="1">
    <source>
        <dbReference type="ARBA" id="ARBA00022448"/>
    </source>
</evidence>
<name>A0A318KP29_9NOCA</name>
<dbReference type="InterPro" id="IPR027417">
    <property type="entry name" value="P-loop_NTPase"/>
</dbReference>
<keyword evidence="5" id="KW-0547">Nucleotide-binding</keyword>
<evidence type="ECO:0000256" key="2">
    <source>
        <dbReference type="ARBA" id="ARBA00022475"/>
    </source>
</evidence>
<dbReference type="PROSITE" id="PS50893">
    <property type="entry name" value="ABC_TRANSPORTER_2"/>
    <property type="match status" value="2"/>
</dbReference>
<keyword evidence="4" id="KW-0677">Repeat</keyword>
<feature type="domain" description="ABC transporter" evidence="9">
    <location>
        <begin position="262"/>
        <end position="505"/>
    </location>
</feature>
<organism evidence="10 11">
    <name type="scientific">Nocardia tenerifensis</name>
    <dbReference type="NCBI Taxonomy" id="228006"/>
    <lineage>
        <taxon>Bacteria</taxon>
        <taxon>Bacillati</taxon>
        <taxon>Actinomycetota</taxon>
        <taxon>Actinomycetes</taxon>
        <taxon>Mycobacteriales</taxon>
        <taxon>Nocardiaceae</taxon>
        <taxon>Nocardia</taxon>
    </lineage>
</organism>
<dbReference type="Gene3D" id="3.40.50.300">
    <property type="entry name" value="P-loop containing nucleotide triphosphate hydrolases"/>
    <property type="match status" value="2"/>
</dbReference>
<dbReference type="Proteomes" id="UP000247569">
    <property type="component" value="Unassembled WGS sequence"/>
</dbReference>
<evidence type="ECO:0000256" key="4">
    <source>
        <dbReference type="ARBA" id="ARBA00022737"/>
    </source>
</evidence>
<gene>
    <name evidence="10" type="ORF">DFR70_101863</name>
</gene>
<sequence length="506" mass="53281">MTGASGESGAMLEVRGIGKTYGGVTALHDAELTVREGSVHALLGENGAGKSTLIKVVSGAVAPDRGSLRLGGRPVSFNSTAQAAEHGVAVVSQELNLFPDLDVLANLYPMREPTLGPFRRRAAMVARAEPVLAQLGLDVDVRRELGTLSLAQRQLVEIAKALITEPRVLILDEPTSALDEAGTRRLLNIVRVLRERRVAVVFVSHILEETMALCDEITVLRDGRTVLSAVPRGELDMAQVVTAMLGERGTAAGEAAVPRPSGPLPGALRVRGVDVPGRLHGIEFTAAPGEIVGLAGLVGSGHTDVVEVVAGLRKPSAGRITLPDGRSGPSGLRAAIAAGVALVSGDRRRVGLMLDKPVWENMAQIRSIALRRDGLLLTPGRLRARARELVSRLHVRAADVDVACGLLSGGNQQKVVLAKWLAAEPTVLLLDDPTRGVDVGGKAEIHALLRTAAATTVVLLCSTDVDELASLCDRVLVLYRGRLCATLEGDRLDQHTMLHAMNTGAA</sequence>
<dbReference type="InterPro" id="IPR003593">
    <property type="entry name" value="AAA+_ATPase"/>
</dbReference>
<dbReference type="PROSITE" id="PS00211">
    <property type="entry name" value="ABC_TRANSPORTER_1"/>
    <property type="match status" value="1"/>
</dbReference>
<keyword evidence="7" id="KW-1278">Translocase</keyword>
<dbReference type="InterPro" id="IPR017871">
    <property type="entry name" value="ABC_transporter-like_CS"/>
</dbReference>
<dbReference type="SUPFAM" id="SSF52540">
    <property type="entry name" value="P-loop containing nucleoside triphosphate hydrolases"/>
    <property type="match status" value="2"/>
</dbReference>
<dbReference type="GO" id="GO:0016887">
    <property type="term" value="F:ATP hydrolysis activity"/>
    <property type="evidence" value="ECO:0007669"/>
    <property type="project" value="InterPro"/>
</dbReference>
<evidence type="ECO:0000256" key="3">
    <source>
        <dbReference type="ARBA" id="ARBA00022597"/>
    </source>
</evidence>
<dbReference type="InterPro" id="IPR050107">
    <property type="entry name" value="ABC_carbohydrate_import_ATPase"/>
</dbReference>
<dbReference type="GO" id="GO:0005524">
    <property type="term" value="F:ATP binding"/>
    <property type="evidence" value="ECO:0007669"/>
    <property type="project" value="UniProtKB-KW"/>
</dbReference>
<evidence type="ECO:0000256" key="5">
    <source>
        <dbReference type="ARBA" id="ARBA00022741"/>
    </source>
</evidence>
<evidence type="ECO:0000313" key="11">
    <source>
        <dbReference type="Proteomes" id="UP000247569"/>
    </source>
</evidence>
<keyword evidence="11" id="KW-1185">Reference proteome</keyword>
<dbReference type="AlphaFoldDB" id="A0A318KP29"/>
<keyword evidence="6 10" id="KW-0067">ATP-binding</keyword>
<dbReference type="CDD" id="cd03216">
    <property type="entry name" value="ABC_Carb_Monos_I"/>
    <property type="match status" value="1"/>
</dbReference>
<keyword evidence="1" id="KW-0813">Transport</keyword>
<dbReference type="SMART" id="SM00382">
    <property type="entry name" value="AAA"/>
    <property type="match status" value="2"/>
</dbReference>
<dbReference type="PANTHER" id="PTHR43790">
    <property type="entry name" value="CARBOHYDRATE TRANSPORT ATP-BINDING PROTEIN MG119-RELATED"/>
    <property type="match status" value="1"/>
</dbReference>
<protein>
    <submittedName>
        <fullName evidence="10">Ribose transport system ATP-binding protein</fullName>
    </submittedName>
</protein>
<dbReference type="InterPro" id="IPR003439">
    <property type="entry name" value="ABC_transporter-like_ATP-bd"/>
</dbReference>
<keyword evidence="3" id="KW-0762">Sugar transport</keyword>
<dbReference type="PANTHER" id="PTHR43790:SF3">
    <property type="entry name" value="D-ALLOSE IMPORT ATP-BINDING PROTEIN ALSA-RELATED"/>
    <property type="match status" value="1"/>
</dbReference>
<proteinExistence type="predicted"/>